<dbReference type="SUPFAM" id="SSF53146">
    <property type="entry name" value="Nitrogenase accessory factor-like"/>
    <property type="match status" value="1"/>
</dbReference>
<evidence type="ECO:0000259" key="1">
    <source>
        <dbReference type="Pfam" id="PF02579"/>
    </source>
</evidence>
<dbReference type="CDD" id="cd00851">
    <property type="entry name" value="MTH1175"/>
    <property type="match status" value="1"/>
</dbReference>
<dbReference type="AlphaFoldDB" id="A0A9X1KTS6"/>
<feature type="domain" description="Dinitrogenase iron-molybdenum cofactor biosynthesis" evidence="1">
    <location>
        <begin position="20"/>
        <end position="94"/>
    </location>
</feature>
<dbReference type="RefSeq" id="WP_223711583.1">
    <property type="nucleotide sequence ID" value="NZ_JAINUY010000034.1"/>
</dbReference>
<evidence type="ECO:0000313" key="3">
    <source>
        <dbReference type="Proteomes" id="UP001139366"/>
    </source>
</evidence>
<dbReference type="Pfam" id="PF02579">
    <property type="entry name" value="Nitro_FeMo-Co"/>
    <property type="match status" value="1"/>
</dbReference>
<dbReference type="Proteomes" id="UP001139366">
    <property type="component" value="Unassembled WGS sequence"/>
</dbReference>
<sequence length="96" mass="10161">CIGDGPVKKIAVTAFDKTPDSAVDERFGRARYIIIFDTESEETQVIDNLDNLNAAQGAGINTAQKMADLSVDLILSGHVGPKAFKVLQATGIQVGT</sequence>
<dbReference type="EMBL" id="JAINUY010000034">
    <property type="protein sequence ID" value="MBZ4037852.1"/>
    <property type="molecule type" value="Genomic_DNA"/>
</dbReference>
<evidence type="ECO:0000313" key="2">
    <source>
        <dbReference type="EMBL" id="MBZ4037852.1"/>
    </source>
</evidence>
<feature type="non-terminal residue" evidence="2">
    <location>
        <position position="96"/>
    </location>
</feature>
<dbReference type="InterPro" id="IPR033913">
    <property type="entry name" value="MTH1175_dom"/>
</dbReference>
<dbReference type="Gene3D" id="3.30.420.130">
    <property type="entry name" value="Dinitrogenase iron-molybdenum cofactor biosynthesis domain"/>
    <property type="match status" value="1"/>
</dbReference>
<feature type="non-terminal residue" evidence="2">
    <location>
        <position position="1"/>
    </location>
</feature>
<name>A0A9X1KTS6_9FLAO</name>
<dbReference type="PANTHER" id="PTHR42983">
    <property type="entry name" value="DINITROGENASE IRON-MOLYBDENUM COFACTOR PROTEIN-RELATED"/>
    <property type="match status" value="1"/>
</dbReference>
<proteinExistence type="predicted"/>
<dbReference type="InterPro" id="IPR036105">
    <property type="entry name" value="DiNase_FeMo-co_biosyn_sf"/>
</dbReference>
<comment type="caution">
    <text evidence="2">The sequence shown here is derived from an EMBL/GenBank/DDBJ whole genome shotgun (WGS) entry which is preliminary data.</text>
</comment>
<gene>
    <name evidence="2" type="ORF">K6T82_24110</name>
</gene>
<reference evidence="2 3" key="1">
    <citation type="journal article" date="2023" name="Antonie Van Leeuwenhoek">
        <title>Flavobacterium potami sp. nov., a multi-metal resistance genes harbouring bacterium isolated from shallow river silt.</title>
        <authorList>
            <person name="Li S."/>
            <person name="Mao S."/>
            <person name="Mu W."/>
            <person name="Guo B."/>
            <person name="Li C."/>
            <person name="Zhu Q."/>
            <person name="Hou X."/>
            <person name="Zhao Y."/>
            <person name="Wei S."/>
            <person name="Liu H."/>
            <person name="Liu A."/>
        </authorList>
    </citation>
    <scope>NUCLEOTIDE SEQUENCE [LARGE SCALE GENOMIC DNA]</scope>
    <source>
        <strain evidence="2 3">17A</strain>
    </source>
</reference>
<accession>A0A9X1KTS6</accession>
<keyword evidence="3" id="KW-1185">Reference proteome</keyword>
<dbReference type="PANTHER" id="PTHR42983:SF1">
    <property type="entry name" value="IRON-MOLYBDENUM PROTEIN"/>
    <property type="match status" value="1"/>
</dbReference>
<dbReference type="InterPro" id="IPR003731">
    <property type="entry name" value="Di-Nase_FeMo-co_biosynth"/>
</dbReference>
<protein>
    <submittedName>
        <fullName evidence="2">NifB/NifX family molybdenum-iron cluster-binding protein</fullName>
    </submittedName>
</protein>
<organism evidence="2 3">
    <name type="scientific">Flavobacterium potami</name>
    <dbReference type="NCBI Taxonomy" id="2872310"/>
    <lineage>
        <taxon>Bacteria</taxon>
        <taxon>Pseudomonadati</taxon>
        <taxon>Bacteroidota</taxon>
        <taxon>Flavobacteriia</taxon>
        <taxon>Flavobacteriales</taxon>
        <taxon>Flavobacteriaceae</taxon>
        <taxon>Flavobacterium</taxon>
    </lineage>
</organism>